<evidence type="ECO:0000256" key="1">
    <source>
        <dbReference type="SAM" id="Phobius"/>
    </source>
</evidence>
<evidence type="ECO:0000313" key="3">
    <source>
        <dbReference type="Proteomes" id="UP000807342"/>
    </source>
</evidence>
<keyword evidence="3" id="KW-1185">Reference proteome</keyword>
<feature type="transmembrane region" description="Helical" evidence="1">
    <location>
        <begin position="68"/>
        <end position="93"/>
    </location>
</feature>
<dbReference type="Proteomes" id="UP000807342">
    <property type="component" value="Unassembled WGS sequence"/>
</dbReference>
<keyword evidence="1" id="KW-0472">Membrane</keyword>
<dbReference type="AlphaFoldDB" id="A0A9P5XC07"/>
<gene>
    <name evidence="2" type="ORF">P691DRAFT_730571</name>
</gene>
<dbReference type="InterPro" id="IPR052337">
    <property type="entry name" value="SAT4-like"/>
</dbReference>
<evidence type="ECO:0000313" key="2">
    <source>
        <dbReference type="EMBL" id="KAF9447930.1"/>
    </source>
</evidence>
<feature type="transmembrane region" description="Helical" evidence="1">
    <location>
        <begin position="12"/>
        <end position="30"/>
    </location>
</feature>
<reference evidence="2" key="1">
    <citation type="submission" date="2020-11" db="EMBL/GenBank/DDBJ databases">
        <authorList>
            <consortium name="DOE Joint Genome Institute"/>
            <person name="Ahrendt S."/>
            <person name="Riley R."/>
            <person name="Andreopoulos W."/>
            <person name="Labutti K."/>
            <person name="Pangilinan J."/>
            <person name="Ruiz-Duenas F.J."/>
            <person name="Barrasa J.M."/>
            <person name="Sanchez-Garcia M."/>
            <person name="Camarero S."/>
            <person name="Miyauchi S."/>
            <person name="Serrano A."/>
            <person name="Linde D."/>
            <person name="Babiker R."/>
            <person name="Drula E."/>
            <person name="Ayuso-Fernandez I."/>
            <person name="Pacheco R."/>
            <person name="Padilla G."/>
            <person name="Ferreira P."/>
            <person name="Barriuso J."/>
            <person name="Kellner H."/>
            <person name="Castanera R."/>
            <person name="Alfaro M."/>
            <person name="Ramirez L."/>
            <person name="Pisabarro A.G."/>
            <person name="Kuo A."/>
            <person name="Tritt A."/>
            <person name="Lipzen A."/>
            <person name="He G."/>
            <person name="Yan M."/>
            <person name="Ng V."/>
            <person name="Cullen D."/>
            <person name="Martin F."/>
            <person name="Rosso M.-N."/>
            <person name="Henrissat B."/>
            <person name="Hibbett D."/>
            <person name="Martinez A.T."/>
            <person name="Grigoriev I.V."/>
        </authorList>
    </citation>
    <scope>NUCLEOTIDE SEQUENCE</scope>
    <source>
        <strain evidence="2">MF-IS2</strain>
    </source>
</reference>
<accession>A0A9P5XC07</accession>
<dbReference type="OrthoDB" id="3229610at2759"/>
<dbReference type="EMBL" id="MU151180">
    <property type="protein sequence ID" value="KAF9447930.1"/>
    <property type="molecule type" value="Genomic_DNA"/>
</dbReference>
<feature type="transmembrane region" description="Helical" evidence="1">
    <location>
        <begin position="174"/>
        <end position="198"/>
    </location>
</feature>
<dbReference type="PANTHER" id="PTHR33048:SF47">
    <property type="entry name" value="INTEGRAL MEMBRANE PROTEIN-RELATED"/>
    <property type="match status" value="1"/>
</dbReference>
<name>A0A9P5XC07_9AGAR</name>
<comment type="caution">
    <text evidence="2">The sequence shown here is derived from an EMBL/GenBank/DDBJ whole genome shotgun (WGS) entry which is preliminary data.</text>
</comment>
<proteinExistence type="predicted"/>
<feature type="transmembrane region" description="Helical" evidence="1">
    <location>
        <begin position="42"/>
        <end position="62"/>
    </location>
</feature>
<feature type="transmembrane region" description="Helical" evidence="1">
    <location>
        <begin position="105"/>
        <end position="129"/>
    </location>
</feature>
<sequence length="377" mass="41911">MNVRCLTWKSVAFYIIHAFAIPACVVRLFYRQRTGRLWWDDFWAFVALLFDCGMVAVSYTNMTSSIRWATVITFSSTLWGARLCIAVTIVRLVPPGRGRLVAKGVSILFGMIWAALIIQKCFLCGGYNLNIATCGVPRTTGILELCTDLVADAWLIFSPAYLLWDAKLAHRRQVLIYSVFASDILLSVLSIIHGAFILHRKGAWVGLVAHVEAATSLLLCNLLVLATWIYSRICLPDESDDISDSSAYTTQAPRRPNGPIYGFDGSALILTEISSSDDPPSKPNARSNQSERFGRSFNALYTVQPSGFGCPPFHLRRVQSCPAIVNLHMIPMLKGPNETYNMGWKNIADTDTIPSMMSSGTGNWSSLRNGWRIQRGR</sequence>
<protein>
    <recommendedName>
        <fullName evidence="4">Integral membrane protein</fullName>
    </recommendedName>
</protein>
<feature type="transmembrane region" description="Helical" evidence="1">
    <location>
        <begin position="141"/>
        <end position="162"/>
    </location>
</feature>
<keyword evidence="1" id="KW-0812">Transmembrane</keyword>
<keyword evidence="1" id="KW-1133">Transmembrane helix</keyword>
<organism evidence="2 3">
    <name type="scientific">Macrolepiota fuliginosa MF-IS2</name>
    <dbReference type="NCBI Taxonomy" id="1400762"/>
    <lineage>
        <taxon>Eukaryota</taxon>
        <taxon>Fungi</taxon>
        <taxon>Dikarya</taxon>
        <taxon>Basidiomycota</taxon>
        <taxon>Agaricomycotina</taxon>
        <taxon>Agaricomycetes</taxon>
        <taxon>Agaricomycetidae</taxon>
        <taxon>Agaricales</taxon>
        <taxon>Agaricineae</taxon>
        <taxon>Agaricaceae</taxon>
        <taxon>Macrolepiota</taxon>
    </lineage>
</organism>
<feature type="transmembrane region" description="Helical" evidence="1">
    <location>
        <begin position="204"/>
        <end position="230"/>
    </location>
</feature>
<evidence type="ECO:0008006" key="4">
    <source>
        <dbReference type="Google" id="ProtNLM"/>
    </source>
</evidence>
<dbReference type="PANTHER" id="PTHR33048">
    <property type="entry name" value="PTH11-LIKE INTEGRAL MEMBRANE PROTEIN (AFU_ORTHOLOGUE AFUA_5G11245)"/>
    <property type="match status" value="1"/>
</dbReference>